<keyword evidence="3" id="KW-1185">Reference proteome</keyword>
<proteinExistence type="predicted"/>
<comment type="caution">
    <text evidence="2">The sequence shown here is derived from an EMBL/GenBank/DDBJ whole genome shotgun (WGS) entry which is preliminary data.</text>
</comment>
<protein>
    <submittedName>
        <fullName evidence="2">Uncharacterized protein</fullName>
    </submittedName>
</protein>
<sequence length="62" mass="6457">MSRGPVGRPAGADGHGGPGGTEAHTGLGARARAVRTDARHRHDGTRPEPEPTALRRDGGWPR</sequence>
<gene>
    <name evidence="2" type="ORF">AQJ66_04900</name>
</gene>
<organism evidence="2 3">
    <name type="scientific">Streptomyces bungoensis</name>
    <dbReference type="NCBI Taxonomy" id="285568"/>
    <lineage>
        <taxon>Bacteria</taxon>
        <taxon>Bacillati</taxon>
        <taxon>Actinomycetota</taxon>
        <taxon>Actinomycetes</taxon>
        <taxon>Kitasatosporales</taxon>
        <taxon>Streptomycetaceae</taxon>
        <taxon>Streptomyces</taxon>
    </lineage>
</organism>
<dbReference type="Proteomes" id="UP000053024">
    <property type="component" value="Unassembled WGS sequence"/>
</dbReference>
<feature type="region of interest" description="Disordered" evidence="1">
    <location>
        <begin position="1"/>
        <end position="62"/>
    </location>
</feature>
<evidence type="ECO:0000256" key="1">
    <source>
        <dbReference type="SAM" id="MobiDB-lite"/>
    </source>
</evidence>
<dbReference type="EMBL" id="LMWX01000007">
    <property type="protein sequence ID" value="KUN89498.1"/>
    <property type="molecule type" value="Genomic_DNA"/>
</dbReference>
<name>A0A101TC31_9ACTN</name>
<evidence type="ECO:0000313" key="2">
    <source>
        <dbReference type="EMBL" id="KUN89498.1"/>
    </source>
</evidence>
<dbReference type="AlphaFoldDB" id="A0A101TC31"/>
<feature type="compositionally biased region" description="Basic and acidic residues" evidence="1">
    <location>
        <begin position="44"/>
        <end position="62"/>
    </location>
</feature>
<reference evidence="2 3" key="1">
    <citation type="submission" date="2015-10" db="EMBL/GenBank/DDBJ databases">
        <title>Draft genome sequence of Streptomyces bungoensis DSM 41781, type strain for the species Streptomyces bungoensis.</title>
        <authorList>
            <person name="Ruckert C."/>
            <person name="Winkler A."/>
            <person name="Kalinowski J."/>
            <person name="Kampfer P."/>
            <person name="Glaeser S."/>
        </authorList>
    </citation>
    <scope>NUCLEOTIDE SEQUENCE [LARGE SCALE GENOMIC DNA]</scope>
    <source>
        <strain evidence="2 3">DSM 41781</strain>
    </source>
</reference>
<accession>A0A101TC31</accession>
<evidence type="ECO:0000313" key="3">
    <source>
        <dbReference type="Proteomes" id="UP000053024"/>
    </source>
</evidence>